<evidence type="ECO:0000259" key="4">
    <source>
        <dbReference type="Pfam" id="PF01212"/>
    </source>
</evidence>
<accession>A0A9D2LTD9</accession>
<evidence type="ECO:0000313" key="6">
    <source>
        <dbReference type="Proteomes" id="UP000823842"/>
    </source>
</evidence>
<proteinExistence type="inferred from homology"/>
<dbReference type="PANTHER" id="PTHR48097:SF5">
    <property type="entry name" value="LOW SPECIFICITY L-THREONINE ALDOLASE"/>
    <property type="match status" value="1"/>
</dbReference>
<reference evidence="5" key="2">
    <citation type="submission" date="2021-04" db="EMBL/GenBank/DDBJ databases">
        <authorList>
            <person name="Gilroy R."/>
        </authorList>
    </citation>
    <scope>NUCLEOTIDE SEQUENCE</scope>
    <source>
        <strain evidence="5">ChiSjej1B19-5720</strain>
    </source>
</reference>
<dbReference type="AlphaFoldDB" id="A0A9D2LTD9"/>
<comment type="similarity">
    <text evidence="2">Belongs to the threonine aldolase family.</text>
</comment>
<reference evidence="5" key="1">
    <citation type="journal article" date="2021" name="PeerJ">
        <title>Extensive microbial diversity within the chicken gut microbiome revealed by metagenomics and culture.</title>
        <authorList>
            <person name="Gilroy R."/>
            <person name="Ravi A."/>
            <person name="Getino M."/>
            <person name="Pursley I."/>
            <person name="Horton D.L."/>
            <person name="Alikhan N.F."/>
            <person name="Baker D."/>
            <person name="Gharbi K."/>
            <person name="Hall N."/>
            <person name="Watson M."/>
            <person name="Adriaenssens E.M."/>
            <person name="Foster-Nyarko E."/>
            <person name="Jarju S."/>
            <person name="Secka A."/>
            <person name="Antonio M."/>
            <person name="Oren A."/>
            <person name="Chaudhuri R.R."/>
            <person name="La Ragione R."/>
            <person name="Hildebrand F."/>
            <person name="Pallen M.J."/>
        </authorList>
    </citation>
    <scope>NUCLEOTIDE SEQUENCE</scope>
    <source>
        <strain evidence="5">ChiSjej1B19-5720</strain>
    </source>
</reference>
<protein>
    <submittedName>
        <fullName evidence="5">Low specificity L-threonine aldolase</fullName>
    </submittedName>
</protein>
<dbReference type="GO" id="GO:0016829">
    <property type="term" value="F:lyase activity"/>
    <property type="evidence" value="ECO:0007669"/>
    <property type="project" value="InterPro"/>
</dbReference>
<comment type="cofactor">
    <cofactor evidence="1">
        <name>pyridoxal 5'-phosphate</name>
        <dbReference type="ChEBI" id="CHEBI:597326"/>
    </cofactor>
</comment>
<name>A0A9D2LTD9_9FIRM</name>
<dbReference type="Gene3D" id="3.40.640.10">
    <property type="entry name" value="Type I PLP-dependent aspartate aminotransferase-like (Major domain)"/>
    <property type="match status" value="1"/>
</dbReference>
<feature type="domain" description="Aromatic amino acid beta-eliminating lyase/threonine aldolase" evidence="4">
    <location>
        <begin position="7"/>
        <end position="234"/>
    </location>
</feature>
<keyword evidence="3" id="KW-0663">Pyridoxal phosphate</keyword>
<evidence type="ECO:0000256" key="1">
    <source>
        <dbReference type="ARBA" id="ARBA00001933"/>
    </source>
</evidence>
<dbReference type="Pfam" id="PF01212">
    <property type="entry name" value="Beta_elim_lyase"/>
    <property type="match status" value="1"/>
</dbReference>
<dbReference type="GO" id="GO:0006520">
    <property type="term" value="P:amino acid metabolic process"/>
    <property type="evidence" value="ECO:0007669"/>
    <property type="project" value="InterPro"/>
</dbReference>
<comment type="caution">
    <text evidence="5">The sequence shown here is derived from an EMBL/GenBank/DDBJ whole genome shotgun (WGS) entry which is preliminary data.</text>
</comment>
<dbReference type="InterPro" id="IPR015424">
    <property type="entry name" value="PyrdxlP-dep_Trfase"/>
</dbReference>
<sequence length="341" mass="37784">MLSFENDYIAGAHPEILKRLAETNLEPLSGYGTDPYCASAREKIRAACQTKDADVYFLVGGTQTNSVVISSMLRSYDGVLCADTGHINTHEAGAIEYTGHKVLPLPQKQGKISPNDLERYLSDFYGDENHEHMVFPGMVYISHPTEYGTLYTKDELTSLSELCRAYHIPLYMDGARLGYGLAGSGTDVSLGDIARLCDVFYIGGTKVGALCGEAVVFPKGNAPAHFLTIAKQHGALLAKGRLLGIQFDVLFTDDLYLQISKNAIQAAETLKSIIKEKGYPFYLESPTNQQFILLENSRLEKLKKEVAFSFWDKADENHTIVRFATSWSTTSDDLKKLREIL</sequence>
<evidence type="ECO:0000256" key="2">
    <source>
        <dbReference type="ARBA" id="ARBA00006966"/>
    </source>
</evidence>
<gene>
    <name evidence="5" type="ORF">IAA06_06120</name>
</gene>
<evidence type="ECO:0000313" key="5">
    <source>
        <dbReference type="EMBL" id="HJB28353.1"/>
    </source>
</evidence>
<dbReference type="Proteomes" id="UP000823842">
    <property type="component" value="Unassembled WGS sequence"/>
</dbReference>
<organism evidence="5 6">
    <name type="scientific">Candidatus Blautia faecavium</name>
    <dbReference type="NCBI Taxonomy" id="2838487"/>
    <lineage>
        <taxon>Bacteria</taxon>
        <taxon>Bacillati</taxon>
        <taxon>Bacillota</taxon>
        <taxon>Clostridia</taxon>
        <taxon>Lachnospirales</taxon>
        <taxon>Lachnospiraceae</taxon>
        <taxon>Blautia</taxon>
    </lineage>
</organism>
<dbReference type="PANTHER" id="PTHR48097">
    <property type="entry name" value="L-THREONINE ALDOLASE-RELATED"/>
    <property type="match status" value="1"/>
</dbReference>
<dbReference type="InterPro" id="IPR015421">
    <property type="entry name" value="PyrdxlP-dep_Trfase_major"/>
</dbReference>
<dbReference type="InterPro" id="IPR015422">
    <property type="entry name" value="PyrdxlP-dep_Trfase_small"/>
</dbReference>
<evidence type="ECO:0000256" key="3">
    <source>
        <dbReference type="ARBA" id="ARBA00022898"/>
    </source>
</evidence>
<dbReference type="Gene3D" id="3.90.1150.10">
    <property type="entry name" value="Aspartate Aminotransferase, domain 1"/>
    <property type="match status" value="1"/>
</dbReference>
<dbReference type="InterPro" id="IPR001597">
    <property type="entry name" value="ArAA_b-elim_lyase/Thr_aldolase"/>
</dbReference>
<dbReference type="EMBL" id="DWYZ01000118">
    <property type="protein sequence ID" value="HJB28353.1"/>
    <property type="molecule type" value="Genomic_DNA"/>
</dbReference>
<dbReference type="SUPFAM" id="SSF53383">
    <property type="entry name" value="PLP-dependent transferases"/>
    <property type="match status" value="1"/>
</dbReference>